<proteinExistence type="inferred from homology"/>
<evidence type="ECO:0000256" key="6">
    <source>
        <dbReference type="RuleBase" id="RU004504"/>
    </source>
</evidence>
<evidence type="ECO:0000313" key="8">
    <source>
        <dbReference type="EMBL" id="MBI5250001.1"/>
    </source>
</evidence>
<dbReference type="InterPro" id="IPR015422">
    <property type="entry name" value="PyrdxlP-dep_Trfase_small"/>
</dbReference>
<keyword evidence="8" id="KW-0808">Transferase</keyword>
<keyword evidence="4" id="KW-0663">Pyridoxal phosphate</keyword>
<protein>
    <recommendedName>
        <fullName evidence="3">cysteine desulfurase</fullName>
        <ecNumber evidence="3">2.8.1.7</ecNumber>
    </recommendedName>
</protein>
<dbReference type="NCBIfam" id="TIGR01977">
    <property type="entry name" value="am_tr_V_EF2568"/>
    <property type="match status" value="1"/>
</dbReference>
<dbReference type="InterPro" id="IPR016454">
    <property type="entry name" value="Cysteine_dSase"/>
</dbReference>
<dbReference type="GO" id="GO:0008483">
    <property type="term" value="F:transaminase activity"/>
    <property type="evidence" value="ECO:0007669"/>
    <property type="project" value="UniProtKB-KW"/>
</dbReference>
<comment type="caution">
    <text evidence="8">The sequence shown here is derived from an EMBL/GenBank/DDBJ whole genome shotgun (WGS) entry which is preliminary data.</text>
</comment>
<gene>
    <name evidence="8" type="ORF">HY912_10950</name>
</gene>
<dbReference type="AlphaFoldDB" id="A0A9D6V4U2"/>
<dbReference type="InterPro" id="IPR020578">
    <property type="entry name" value="Aminotrans_V_PyrdxlP_BS"/>
</dbReference>
<feature type="domain" description="Aminotransferase class V" evidence="7">
    <location>
        <begin position="8"/>
        <end position="374"/>
    </location>
</feature>
<dbReference type="EC" id="2.8.1.7" evidence="3"/>
<evidence type="ECO:0000256" key="5">
    <source>
        <dbReference type="ARBA" id="ARBA00050776"/>
    </source>
</evidence>
<name>A0A9D6V4U2_9BACT</name>
<accession>A0A9D6V4U2</accession>
<dbReference type="GO" id="GO:0031071">
    <property type="term" value="F:cysteine desulfurase activity"/>
    <property type="evidence" value="ECO:0007669"/>
    <property type="project" value="UniProtKB-EC"/>
</dbReference>
<comment type="catalytic activity">
    <reaction evidence="5">
        <text>(sulfur carrier)-H + L-cysteine = (sulfur carrier)-SH + L-alanine</text>
        <dbReference type="Rhea" id="RHEA:43892"/>
        <dbReference type="Rhea" id="RHEA-COMP:14737"/>
        <dbReference type="Rhea" id="RHEA-COMP:14739"/>
        <dbReference type="ChEBI" id="CHEBI:29917"/>
        <dbReference type="ChEBI" id="CHEBI:35235"/>
        <dbReference type="ChEBI" id="CHEBI:57972"/>
        <dbReference type="ChEBI" id="CHEBI:64428"/>
        <dbReference type="EC" id="2.8.1.7"/>
    </reaction>
</comment>
<dbReference type="Pfam" id="PF00266">
    <property type="entry name" value="Aminotran_5"/>
    <property type="match status" value="1"/>
</dbReference>
<evidence type="ECO:0000256" key="3">
    <source>
        <dbReference type="ARBA" id="ARBA00012239"/>
    </source>
</evidence>
<dbReference type="Gene3D" id="3.40.640.10">
    <property type="entry name" value="Type I PLP-dependent aspartate aminotransferase-like (Major domain)"/>
    <property type="match status" value="1"/>
</dbReference>
<reference evidence="8" key="1">
    <citation type="submission" date="2020-07" db="EMBL/GenBank/DDBJ databases">
        <title>Huge and variable diversity of episymbiotic CPR bacteria and DPANN archaea in groundwater ecosystems.</title>
        <authorList>
            <person name="He C.Y."/>
            <person name="Keren R."/>
            <person name="Whittaker M."/>
            <person name="Farag I.F."/>
            <person name="Doudna J."/>
            <person name="Cate J.H.D."/>
            <person name="Banfield J.F."/>
        </authorList>
    </citation>
    <scope>NUCLEOTIDE SEQUENCE</scope>
    <source>
        <strain evidence="8">NC_groundwater_1664_Pr3_B-0.1um_52_9</strain>
    </source>
</reference>
<organism evidence="8 9">
    <name type="scientific">Desulfomonile tiedjei</name>
    <dbReference type="NCBI Taxonomy" id="2358"/>
    <lineage>
        <taxon>Bacteria</taxon>
        <taxon>Pseudomonadati</taxon>
        <taxon>Thermodesulfobacteriota</taxon>
        <taxon>Desulfomonilia</taxon>
        <taxon>Desulfomonilales</taxon>
        <taxon>Desulfomonilaceae</taxon>
        <taxon>Desulfomonile</taxon>
    </lineage>
</organism>
<dbReference type="EMBL" id="JACRDE010000295">
    <property type="protein sequence ID" value="MBI5250001.1"/>
    <property type="molecule type" value="Genomic_DNA"/>
</dbReference>
<keyword evidence="8" id="KW-0032">Aminotransferase</keyword>
<evidence type="ECO:0000256" key="4">
    <source>
        <dbReference type="ARBA" id="ARBA00022898"/>
    </source>
</evidence>
<comment type="cofactor">
    <cofactor evidence="1 6">
        <name>pyridoxal 5'-phosphate</name>
        <dbReference type="ChEBI" id="CHEBI:597326"/>
    </cofactor>
</comment>
<dbReference type="InterPro" id="IPR000192">
    <property type="entry name" value="Aminotrans_V_dom"/>
</dbReference>
<dbReference type="Proteomes" id="UP000807825">
    <property type="component" value="Unassembled WGS sequence"/>
</dbReference>
<evidence type="ECO:0000259" key="7">
    <source>
        <dbReference type="Pfam" id="PF00266"/>
    </source>
</evidence>
<sequence length="386" mass="41860">MDDHSPMIYLDNAATTFPKPLPVLEEMFEAYARLGVSPGRSSYDLAVQCEHYVYEVRHQISNFFGGDGSDRVVFAYNATDALNTIILGLIEPECHVVSSRLEHNSVLRPLHHLRDRGLITFDLVPFDGKGFIDPRDVADLIKPATKFVILNHVSNVLGTIQPVSEVGRTCADRGIPLILDASQSAGVVPINMRAMNVHAVAFTGHKSLLGPTGIGGLVLREGIDVRATRFGGTGFESWDSAHPEEYPYRLEAGTLNVMGIIGLSAGLRWIAQRGMANIYSHEMMLARTLRDGLSSTKNVRMYCADRLDNHVAVLTCNVENLDPEDFAAILDGDYNVATRSGLHCAPLVHEDIGTSPRGGVRFSVGPLNSAEDISAALSAVGAIVRG</sequence>
<dbReference type="Gene3D" id="3.90.1150.10">
    <property type="entry name" value="Aspartate Aminotransferase, domain 1"/>
    <property type="match status" value="1"/>
</dbReference>
<comment type="similarity">
    <text evidence="2">Belongs to the class-V pyridoxal-phosphate-dependent aminotransferase family. Csd subfamily.</text>
</comment>
<dbReference type="InterPro" id="IPR015421">
    <property type="entry name" value="PyrdxlP-dep_Trfase_major"/>
</dbReference>
<dbReference type="PIRSF" id="PIRSF005572">
    <property type="entry name" value="NifS"/>
    <property type="match status" value="1"/>
</dbReference>
<evidence type="ECO:0000313" key="9">
    <source>
        <dbReference type="Proteomes" id="UP000807825"/>
    </source>
</evidence>
<evidence type="ECO:0000256" key="1">
    <source>
        <dbReference type="ARBA" id="ARBA00001933"/>
    </source>
</evidence>
<dbReference type="PANTHER" id="PTHR43586:SF4">
    <property type="entry name" value="ISOPENICILLIN N EPIMERASE"/>
    <property type="match status" value="1"/>
</dbReference>
<dbReference type="PROSITE" id="PS00595">
    <property type="entry name" value="AA_TRANSFER_CLASS_5"/>
    <property type="match status" value="1"/>
</dbReference>
<dbReference type="InterPro" id="IPR015424">
    <property type="entry name" value="PyrdxlP-dep_Trfase"/>
</dbReference>
<dbReference type="PANTHER" id="PTHR43586">
    <property type="entry name" value="CYSTEINE DESULFURASE"/>
    <property type="match status" value="1"/>
</dbReference>
<dbReference type="SUPFAM" id="SSF53383">
    <property type="entry name" value="PLP-dependent transferases"/>
    <property type="match status" value="1"/>
</dbReference>
<dbReference type="InterPro" id="IPR010969">
    <property type="entry name" value="Cys_dSase-rel_unknwn_funct"/>
</dbReference>
<evidence type="ECO:0000256" key="2">
    <source>
        <dbReference type="ARBA" id="ARBA00010447"/>
    </source>
</evidence>